<reference evidence="2" key="1">
    <citation type="submission" date="2024-07" db="EMBL/GenBank/DDBJ databases">
        <title>Identification and characteristics of a novel species of coltsfoot's symbiotic bacteria.</title>
        <authorList>
            <person name="Juszczyk A."/>
            <person name="Jasielczuk I."/>
            <person name="Gurgul A."/>
            <person name="Rogala M."/>
            <person name="Kowalczyk A."/>
            <person name="Szmatola T."/>
            <person name="Kosecka-Strojek M."/>
            <person name="Arent Z."/>
            <person name="Latowski D."/>
        </authorList>
    </citation>
    <scope>NUCLEOTIDE SEQUENCE</scope>
    <source>
        <strain evidence="2">Hg7Tf</strain>
    </source>
</reference>
<dbReference type="PANTHER" id="PTHR33121">
    <property type="entry name" value="CYCLIC DI-GMP PHOSPHODIESTERASE PDEF"/>
    <property type="match status" value="1"/>
</dbReference>
<dbReference type="SMART" id="SM00052">
    <property type="entry name" value="EAL"/>
    <property type="match status" value="1"/>
</dbReference>
<accession>A0AB39I7Y5</accession>
<gene>
    <name evidence="2" type="ORF">AB4Y39_09395</name>
</gene>
<evidence type="ECO:0000313" key="2">
    <source>
        <dbReference type="EMBL" id="XDK38865.1"/>
    </source>
</evidence>
<dbReference type="EMBL" id="CP162607">
    <property type="protein sequence ID" value="XDK38865.1"/>
    <property type="molecule type" value="Genomic_DNA"/>
</dbReference>
<dbReference type="Gene3D" id="3.20.20.450">
    <property type="entry name" value="EAL domain"/>
    <property type="match status" value="1"/>
</dbReference>
<proteinExistence type="predicted"/>
<dbReference type="InterPro" id="IPR050706">
    <property type="entry name" value="Cyclic-di-GMP_PDE-like"/>
</dbReference>
<dbReference type="RefSeq" id="WP_220639149.1">
    <property type="nucleotide sequence ID" value="NZ_CP162607.1"/>
</dbReference>
<organism evidence="2">
    <name type="scientific">Pseudomonas sp. Hg7Tf</name>
    <dbReference type="NCBI Taxonomy" id="3236988"/>
    <lineage>
        <taxon>Bacteria</taxon>
        <taxon>Pseudomonadati</taxon>
        <taxon>Pseudomonadota</taxon>
        <taxon>Gammaproteobacteria</taxon>
        <taxon>Pseudomonadales</taxon>
        <taxon>Pseudomonadaceae</taxon>
        <taxon>Pseudomonas</taxon>
    </lineage>
</organism>
<protein>
    <submittedName>
        <fullName evidence="2">EAL domain-containing protein</fullName>
    </submittedName>
</protein>
<sequence length="289" mass="32821">MPTPPSYSHLLKQRLSLQEPDLVNALKAQALHPSVYEVQLGLGRREFRAYLQPKFDLRTGKVDAAEVLARWHHPLRGVLRPAHFIPLMKYAESLDELLMELLEQGLAYQLKLHDQGRLINLAFNLSLSQLTCGSLVDRLRGKLLKHPLPLRTLTFEITEDGPAAVSNSLIEQLNRLARLGVRLSADDFGTGHSSMLRLCQIPFSEIKMAREFIRRIDESVSCRAVIRNTLALSEELGMQTVMEGIETDLQRTRLIQMGAQIGQGFLCAKPLSTDEFENWLNRTYQLKKK</sequence>
<dbReference type="InterPro" id="IPR035919">
    <property type="entry name" value="EAL_sf"/>
</dbReference>
<dbReference type="PROSITE" id="PS50883">
    <property type="entry name" value="EAL"/>
    <property type="match status" value="1"/>
</dbReference>
<dbReference type="PANTHER" id="PTHR33121:SF70">
    <property type="entry name" value="SIGNALING PROTEIN YKOW"/>
    <property type="match status" value="1"/>
</dbReference>
<evidence type="ECO:0000259" key="1">
    <source>
        <dbReference type="PROSITE" id="PS50883"/>
    </source>
</evidence>
<dbReference type="AlphaFoldDB" id="A0AB39I7Y5"/>
<dbReference type="SUPFAM" id="SSF141868">
    <property type="entry name" value="EAL domain-like"/>
    <property type="match status" value="1"/>
</dbReference>
<dbReference type="GO" id="GO:0071111">
    <property type="term" value="F:cyclic-guanylate-specific phosphodiesterase activity"/>
    <property type="evidence" value="ECO:0007669"/>
    <property type="project" value="InterPro"/>
</dbReference>
<dbReference type="Pfam" id="PF00563">
    <property type="entry name" value="EAL"/>
    <property type="match status" value="1"/>
</dbReference>
<feature type="domain" description="EAL" evidence="1">
    <location>
        <begin position="31"/>
        <end position="284"/>
    </location>
</feature>
<name>A0AB39I7Y5_9PSED</name>
<dbReference type="InterPro" id="IPR001633">
    <property type="entry name" value="EAL_dom"/>
</dbReference>
<dbReference type="CDD" id="cd01948">
    <property type="entry name" value="EAL"/>
    <property type="match status" value="1"/>
</dbReference>